<organism evidence="1 2">
    <name type="scientific">Artomyces pyxidatus</name>
    <dbReference type="NCBI Taxonomy" id="48021"/>
    <lineage>
        <taxon>Eukaryota</taxon>
        <taxon>Fungi</taxon>
        <taxon>Dikarya</taxon>
        <taxon>Basidiomycota</taxon>
        <taxon>Agaricomycotina</taxon>
        <taxon>Agaricomycetes</taxon>
        <taxon>Russulales</taxon>
        <taxon>Auriscalpiaceae</taxon>
        <taxon>Artomyces</taxon>
    </lineage>
</organism>
<protein>
    <submittedName>
        <fullName evidence="1">Uncharacterized protein</fullName>
    </submittedName>
</protein>
<sequence length="89" mass="9853">MDAGISYSVTPISAMIALASKFNGQFIVLDKITSIISIDFCMVIIHVGMASVKRHPGDTRISPVNQLHWRGSFVLPRLEVHIVHLTESH</sequence>
<evidence type="ECO:0000313" key="2">
    <source>
        <dbReference type="Proteomes" id="UP000814140"/>
    </source>
</evidence>
<reference evidence="1" key="2">
    <citation type="journal article" date="2022" name="New Phytol.">
        <title>Evolutionary transition to the ectomycorrhizal habit in the genomes of a hyperdiverse lineage of mushroom-forming fungi.</title>
        <authorList>
            <person name="Looney B."/>
            <person name="Miyauchi S."/>
            <person name="Morin E."/>
            <person name="Drula E."/>
            <person name="Courty P.E."/>
            <person name="Kohler A."/>
            <person name="Kuo A."/>
            <person name="LaButti K."/>
            <person name="Pangilinan J."/>
            <person name="Lipzen A."/>
            <person name="Riley R."/>
            <person name="Andreopoulos W."/>
            <person name="He G."/>
            <person name="Johnson J."/>
            <person name="Nolan M."/>
            <person name="Tritt A."/>
            <person name="Barry K.W."/>
            <person name="Grigoriev I.V."/>
            <person name="Nagy L.G."/>
            <person name="Hibbett D."/>
            <person name="Henrissat B."/>
            <person name="Matheny P.B."/>
            <person name="Labbe J."/>
            <person name="Martin F.M."/>
        </authorList>
    </citation>
    <scope>NUCLEOTIDE SEQUENCE</scope>
    <source>
        <strain evidence="1">HHB10654</strain>
    </source>
</reference>
<dbReference type="Proteomes" id="UP000814140">
    <property type="component" value="Unassembled WGS sequence"/>
</dbReference>
<name>A0ACB8SIW0_9AGAM</name>
<gene>
    <name evidence="1" type="ORF">BV25DRAFT_1995670</name>
</gene>
<evidence type="ECO:0000313" key="1">
    <source>
        <dbReference type="EMBL" id="KAI0056324.1"/>
    </source>
</evidence>
<keyword evidence="2" id="KW-1185">Reference proteome</keyword>
<accession>A0ACB8SIW0</accession>
<reference evidence="1" key="1">
    <citation type="submission" date="2021-03" db="EMBL/GenBank/DDBJ databases">
        <authorList>
            <consortium name="DOE Joint Genome Institute"/>
            <person name="Ahrendt S."/>
            <person name="Looney B.P."/>
            <person name="Miyauchi S."/>
            <person name="Morin E."/>
            <person name="Drula E."/>
            <person name="Courty P.E."/>
            <person name="Chicoki N."/>
            <person name="Fauchery L."/>
            <person name="Kohler A."/>
            <person name="Kuo A."/>
            <person name="Labutti K."/>
            <person name="Pangilinan J."/>
            <person name="Lipzen A."/>
            <person name="Riley R."/>
            <person name="Andreopoulos W."/>
            <person name="He G."/>
            <person name="Johnson J."/>
            <person name="Barry K.W."/>
            <person name="Grigoriev I.V."/>
            <person name="Nagy L."/>
            <person name="Hibbett D."/>
            <person name="Henrissat B."/>
            <person name="Matheny P.B."/>
            <person name="Labbe J."/>
            <person name="Martin F."/>
        </authorList>
    </citation>
    <scope>NUCLEOTIDE SEQUENCE</scope>
    <source>
        <strain evidence="1">HHB10654</strain>
    </source>
</reference>
<comment type="caution">
    <text evidence="1">The sequence shown here is derived from an EMBL/GenBank/DDBJ whole genome shotgun (WGS) entry which is preliminary data.</text>
</comment>
<dbReference type="EMBL" id="MU277266">
    <property type="protein sequence ID" value="KAI0056324.1"/>
    <property type="molecule type" value="Genomic_DNA"/>
</dbReference>
<proteinExistence type="predicted"/>